<organism evidence="1 2">
    <name type="scientific">Puccinia striiformis f. sp. tritici</name>
    <dbReference type="NCBI Taxonomy" id="168172"/>
    <lineage>
        <taxon>Eukaryota</taxon>
        <taxon>Fungi</taxon>
        <taxon>Dikarya</taxon>
        <taxon>Basidiomycota</taxon>
        <taxon>Pucciniomycotina</taxon>
        <taxon>Pucciniomycetes</taxon>
        <taxon>Pucciniales</taxon>
        <taxon>Pucciniaceae</taxon>
        <taxon>Puccinia</taxon>
    </lineage>
</organism>
<sequence length="267" mass="30868">MLLKKTENGKRLPTWRGEVRFTVVSEKRDTFFICLTEFVVLRQLYLEYHCGTYTSHGSIKRHNRKSKILLREIEYFATSNFIKQGQRLSISKDELDHLWEIAQNVERISNPRQWFRGLSCFLVLLCQFHDILPGSSIAMVYDDVEKRRRSTVVIHAYIFSTDLLTIFCIILSSQLYAEVFDKGERRQAKPHSALYESHTLDKAIAASHEGGSFVGLNTLSFPRQEIVRIPLEIYDGRSAFTLSKVDEGYGFLIAKDRHGNGLIELDN</sequence>
<evidence type="ECO:0000313" key="1">
    <source>
        <dbReference type="EMBL" id="KAI7962830.1"/>
    </source>
</evidence>
<gene>
    <name evidence="1" type="ORF">MJO28_000924</name>
</gene>
<dbReference type="Proteomes" id="UP001060170">
    <property type="component" value="Chromosome 1"/>
</dbReference>
<name>A0ACC0F0X5_9BASI</name>
<comment type="caution">
    <text evidence="1">The sequence shown here is derived from an EMBL/GenBank/DDBJ whole genome shotgun (WGS) entry which is preliminary data.</text>
</comment>
<evidence type="ECO:0000313" key="2">
    <source>
        <dbReference type="Proteomes" id="UP001060170"/>
    </source>
</evidence>
<proteinExistence type="predicted"/>
<protein>
    <submittedName>
        <fullName evidence="1">Uncharacterized protein</fullName>
    </submittedName>
</protein>
<reference evidence="1 2" key="3">
    <citation type="journal article" date="2022" name="Microbiol. Spectr.">
        <title>Folding features and dynamics of 3D genome architecture in plant fungal pathogens.</title>
        <authorList>
            <person name="Xia C."/>
        </authorList>
    </citation>
    <scope>NUCLEOTIDE SEQUENCE [LARGE SCALE GENOMIC DNA]</scope>
    <source>
        <strain evidence="1 2">93-210</strain>
    </source>
</reference>
<keyword evidence="2" id="KW-1185">Reference proteome</keyword>
<reference evidence="2" key="1">
    <citation type="journal article" date="2018" name="BMC Genomics">
        <title>Genomic insights into host adaptation between the wheat stripe rust pathogen (Puccinia striiformis f. sp. tritici) and the barley stripe rust pathogen (Puccinia striiformis f. sp. hordei).</title>
        <authorList>
            <person name="Xia C."/>
            <person name="Wang M."/>
            <person name="Yin C."/>
            <person name="Cornejo O.E."/>
            <person name="Hulbert S.H."/>
            <person name="Chen X."/>
        </authorList>
    </citation>
    <scope>NUCLEOTIDE SEQUENCE [LARGE SCALE GENOMIC DNA]</scope>
    <source>
        <strain evidence="2">93-210</strain>
    </source>
</reference>
<reference evidence="2" key="2">
    <citation type="journal article" date="2018" name="Mol. Plant Microbe Interact.">
        <title>Genome sequence resources for the wheat stripe rust pathogen (Puccinia striiformis f. sp. tritici) and the barley stripe rust pathogen (Puccinia striiformis f. sp. hordei).</title>
        <authorList>
            <person name="Xia C."/>
            <person name="Wang M."/>
            <person name="Yin C."/>
            <person name="Cornejo O.E."/>
            <person name="Hulbert S.H."/>
            <person name="Chen X."/>
        </authorList>
    </citation>
    <scope>NUCLEOTIDE SEQUENCE [LARGE SCALE GENOMIC DNA]</scope>
    <source>
        <strain evidence="2">93-210</strain>
    </source>
</reference>
<dbReference type="EMBL" id="CM045865">
    <property type="protein sequence ID" value="KAI7962830.1"/>
    <property type="molecule type" value="Genomic_DNA"/>
</dbReference>
<accession>A0ACC0F0X5</accession>